<dbReference type="AlphaFoldDB" id="A0A2T0M1Y5"/>
<feature type="domain" description="Periplasmic binding protein" evidence="1">
    <location>
        <begin position="87"/>
        <end position="341"/>
    </location>
</feature>
<keyword evidence="3" id="KW-1185">Reference proteome</keyword>
<evidence type="ECO:0000313" key="3">
    <source>
        <dbReference type="Proteomes" id="UP000238312"/>
    </source>
</evidence>
<reference evidence="2 3" key="1">
    <citation type="submission" date="2018-03" db="EMBL/GenBank/DDBJ databases">
        <title>Genomic Encyclopedia of Type Strains, Phase III (KMG-III): the genomes of soil and plant-associated and newly described type strains.</title>
        <authorList>
            <person name="Whitman W."/>
        </authorList>
    </citation>
    <scope>NUCLEOTIDE SEQUENCE [LARGE SCALE GENOMIC DNA]</scope>
    <source>
        <strain evidence="2 3">CGMCC 4.7104</strain>
    </source>
</reference>
<evidence type="ECO:0000313" key="2">
    <source>
        <dbReference type="EMBL" id="PRX50736.1"/>
    </source>
</evidence>
<comment type="caution">
    <text evidence="2">The sequence shown here is derived from an EMBL/GenBank/DDBJ whole genome shotgun (WGS) entry which is preliminary data.</text>
</comment>
<accession>A0A2T0M1Y5</accession>
<dbReference type="InterPro" id="IPR025997">
    <property type="entry name" value="SBP_2_dom"/>
</dbReference>
<proteinExistence type="predicted"/>
<name>A0A2T0M1Y5_9ACTN</name>
<dbReference type="Pfam" id="PF13407">
    <property type="entry name" value="Peripla_BP_4"/>
    <property type="match status" value="1"/>
</dbReference>
<dbReference type="Proteomes" id="UP000238312">
    <property type="component" value="Unassembled WGS sequence"/>
</dbReference>
<dbReference type="InterPro" id="IPR028082">
    <property type="entry name" value="Peripla_BP_I"/>
</dbReference>
<dbReference type="Gene3D" id="3.40.50.2300">
    <property type="match status" value="2"/>
</dbReference>
<dbReference type="SUPFAM" id="SSF53822">
    <property type="entry name" value="Periplasmic binding protein-like I"/>
    <property type="match status" value="1"/>
</dbReference>
<sequence>MSACTASPAGEDRPGAFTRTQVPAAANCDDWSSVPAGPPYVAFAHCVAAKMKKGITGPLPTSAPRPAPGKKVWIISFLESDPGGHLLSEGAKEAVTAAGWTPTVFDGAGDPSKWQAGIRQARSAQADAVIIIAFDCAPVKGALQEARAAGIKLAGIYAADCLEAPLLDTTVTYAGLDGNPVDYATWAKTIGLAKGWLIVDATDGKADTLVFHIQDLAAPKAATDLFLQDNKKCEECVVHKIPLSLSDLGPGVTAKAQAALLQNPQANSIFIPFDGVGLSVAPAVMESGRKDSLFVVGNEGNQPSLDLIRKDRGQTASMGIPHVWSGWAAVDGLIRLFAGQKQVPSGMGLYAVDAGNVPPTGSFEAPVDFRANYRKIWDGR</sequence>
<protein>
    <submittedName>
        <fullName evidence="2">Monosaccharide ABC transporter substrate-binding protein (CUT2 family)</fullName>
    </submittedName>
</protein>
<gene>
    <name evidence="2" type="ORF">B0I32_13723</name>
</gene>
<dbReference type="EMBL" id="PVNG01000037">
    <property type="protein sequence ID" value="PRX50736.1"/>
    <property type="molecule type" value="Genomic_DNA"/>
</dbReference>
<organism evidence="2 3">
    <name type="scientific">Nonomuraea fuscirosea</name>
    <dbReference type="NCBI Taxonomy" id="1291556"/>
    <lineage>
        <taxon>Bacteria</taxon>
        <taxon>Bacillati</taxon>
        <taxon>Actinomycetota</taxon>
        <taxon>Actinomycetes</taxon>
        <taxon>Streptosporangiales</taxon>
        <taxon>Streptosporangiaceae</taxon>
        <taxon>Nonomuraea</taxon>
    </lineage>
</organism>
<evidence type="ECO:0000259" key="1">
    <source>
        <dbReference type="Pfam" id="PF13407"/>
    </source>
</evidence>